<feature type="transmembrane region" description="Helical" evidence="6">
    <location>
        <begin position="218"/>
        <end position="234"/>
    </location>
</feature>
<evidence type="ECO:0000256" key="3">
    <source>
        <dbReference type="ARBA" id="ARBA00022692"/>
    </source>
</evidence>
<comment type="function">
    <text evidence="6">Na(+)/H(+) antiporter that extrudes sodium in exchange for external protons.</text>
</comment>
<accession>A0A5B8CQT2</accession>
<proteinExistence type="inferred from homology"/>
<dbReference type="InterPro" id="IPR023171">
    <property type="entry name" value="Na/H_antiporter_dom_sf"/>
</dbReference>
<dbReference type="NCBIfam" id="TIGR00773">
    <property type="entry name" value="NhaA"/>
    <property type="match status" value="1"/>
</dbReference>
<feature type="transmembrane region" description="Helical" evidence="6">
    <location>
        <begin position="196"/>
        <end position="212"/>
    </location>
</feature>
<dbReference type="GO" id="GO:0005886">
    <property type="term" value="C:plasma membrane"/>
    <property type="evidence" value="ECO:0007669"/>
    <property type="project" value="UniProtKB-SubCell"/>
</dbReference>
<keyword evidence="6" id="KW-0915">Sodium</keyword>
<dbReference type="NCBIfam" id="NF007111">
    <property type="entry name" value="PRK09560.1"/>
    <property type="match status" value="1"/>
</dbReference>
<dbReference type="RefSeq" id="WP_140002829.1">
    <property type="nucleotide sequence ID" value="NZ_CP040946.1"/>
</dbReference>
<feature type="transmembrane region" description="Helical" evidence="6">
    <location>
        <begin position="293"/>
        <end position="314"/>
    </location>
</feature>
<comment type="similarity">
    <text evidence="6">Belongs to the NhaA Na(+)/H(+) (TC 2.A.33) antiporter family.</text>
</comment>
<keyword evidence="6" id="KW-0406">Ion transport</keyword>
<dbReference type="AlphaFoldDB" id="A0A5B8CQT2"/>
<organism evidence="7 8">
    <name type="scientific">Methylophilus medardicus</name>
    <dbReference type="NCBI Taxonomy" id="2588534"/>
    <lineage>
        <taxon>Bacteria</taxon>
        <taxon>Pseudomonadati</taxon>
        <taxon>Pseudomonadota</taxon>
        <taxon>Betaproteobacteria</taxon>
        <taxon>Nitrosomonadales</taxon>
        <taxon>Methylophilaceae</taxon>
        <taxon>Methylophilus</taxon>
    </lineage>
</organism>
<dbReference type="Gene3D" id="1.20.1530.10">
    <property type="entry name" value="Na+/H+ antiporter like domain"/>
    <property type="match status" value="1"/>
</dbReference>
<name>A0A5B8CQT2_9PROT</name>
<gene>
    <name evidence="6 7" type="primary">nhaA</name>
    <name evidence="7" type="ORF">FIU01_02960</name>
</gene>
<keyword evidence="6" id="KW-0813">Transport</keyword>
<evidence type="ECO:0000313" key="8">
    <source>
        <dbReference type="Proteomes" id="UP000311008"/>
    </source>
</evidence>
<comment type="catalytic activity">
    <reaction evidence="6">
        <text>Na(+)(in) + 2 H(+)(out) = Na(+)(out) + 2 H(+)(in)</text>
        <dbReference type="Rhea" id="RHEA:29251"/>
        <dbReference type="ChEBI" id="CHEBI:15378"/>
        <dbReference type="ChEBI" id="CHEBI:29101"/>
    </reaction>
</comment>
<evidence type="ECO:0000256" key="5">
    <source>
        <dbReference type="ARBA" id="ARBA00023136"/>
    </source>
</evidence>
<evidence type="ECO:0000256" key="4">
    <source>
        <dbReference type="ARBA" id="ARBA00022989"/>
    </source>
</evidence>
<feature type="transmembrane region" description="Helical" evidence="6">
    <location>
        <begin position="148"/>
        <end position="169"/>
    </location>
</feature>
<dbReference type="Pfam" id="PF06965">
    <property type="entry name" value="Na_H_antiport_1"/>
    <property type="match status" value="1"/>
</dbReference>
<keyword evidence="8" id="KW-1185">Reference proteome</keyword>
<keyword evidence="6" id="KW-0050">Antiport</keyword>
<dbReference type="PANTHER" id="PTHR30341:SF0">
    <property type="entry name" value="NA(+)_H(+) ANTIPORTER NHAA"/>
    <property type="match status" value="1"/>
</dbReference>
<dbReference type="OrthoDB" id="9808135at2"/>
<dbReference type="HAMAP" id="MF_01844">
    <property type="entry name" value="NhaA"/>
    <property type="match status" value="1"/>
</dbReference>
<reference evidence="8" key="1">
    <citation type="journal article" date="2019" name="ISME J.">
        <title>Evolution in action: habitat transition from sediment to the pelagial leads to genome streamlining in Methylophilaceae.</title>
        <authorList>
            <person name="Salcher M."/>
            <person name="Schaefle D."/>
            <person name="Kaspar M."/>
            <person name="Neuenschwander S.M."/>
            <person name="Ghai R."/>
        </authorList>
    </citation>
    <scope>NUCLEOTIDE SEQUENCE [LARGE SCALE GENOMIC DNA]</scope>
    <source>
        <strain evidence="8">MMS-M-51</strain>
    </source>
</reference>
<evidence type="ECO:0000313" key="7">
    <source>
        <dbReference type="EMBL" id="QDC43587.1"/>
    </source>
</evidence>
<feature type="transmembrane region" description="Helical" evidence="6">
    <location>
        <begin position="255"/>
        <end position="273"/>
    </location>
</feature>
<feature type="transmembrane region" description="Helical" evidence="6">
    <location>
        <begin position="363"/>
        <end position="380"/>
    </location>
</feature>
<keyword evidence="2 6" id="KW-1003">Cell membrane</keyword>
<keyword evidence="5 6" id="KW-0472">Membrane</keyword>
<protein>
    <recommendedName>
        <fullName evidence="6">Na(+)/H(+) antiporter NhaA</fullName>
    </recommendedName>
    <alternativeName>
        <fullName evidence="6">Sodium/proton antiporter NhaA</fullName>
    </alternativeName>
</protein>
<evidence type="ECO:0000256" key="2">
    <source>
        <dbReference type="ARBA" id="ARBA00022475"/>
    </source>
</evidence>
<feature type="transmembrane region" description="Helical" evidence="6">
    <location>
        <begin position="57"/>
        <end position="74"/>
    </location>
</feature>
<evidence type="ECO:0000256" key="1">
    <source>
        <dbReference type="ARBA" id="ARBA00004429"/>
    </source>
</evidence>
<dbReference type="GO" id="GO:0015385">
    <property type="term" value="F:sodium:proton antiporter activity"/>
    <property type="evidence" value="ECO:0007669"/>
    <property type="project" value="UniProtKB-UniRule"/>
</dbReference>
<dbReference type="InterPro" id="IPR004670">
    <property type="entry name" value="NhaA"/>
</dbReference>
<dbReference type="GO" id="GO:0006885">
    <property type="term" value="P:regulation of pH"/>
    <property type="evidence" value="ECO:0007669"/>
    <property type="project" value="UniProtKB-UniRule"/>
</dbReference>
<keyword evidence="6" id="KW-0739">Sodium transport</keyword>
<feature type="transmembrane region" description="Helical" evidence="6">
    <location>
        <begin position="175"/>
        <end position="191"/>
    </location>
</feature>
<sequence length="392" mass="42179">MRPLSITFQRFLASEQASSVLLLLVTVLALCIANSVWAAHYHQFWHMPWLGLTLEEWVNDGLMALFFLLIGLELKRELYVGELSSLNNALLPTIAAVGGMLVPALIFWQFNHGTAYQAGVGIPMATDIAFALGVLSMLGKRVPAPLKVFLVAFAVIDDLGAAIMIAVFYTATLSWPHLLGALAVLAFLFALNRWGVLSMIPYLLGGALMWWLTLKSGVHATLAGIALAFAIPFNSRKHKQQEDHSSPSHQLEHALHLPVAFLILPVFAFANTGVHIEAQSLSAVFTHANSQGIILGLLVGKPIGITLAVLLAIVTGICKLHAPLRLAHIAGAAMLGGIGFTMSIFITNLAFSDTAEAINLSKMAILTGSLLSGLAGWLWLKVALGQNRIRPH</sequence>
<evidence type="ECO:0000256" key="6">
    <source>
        <dbReference type="HAMAP-Rule" id="MF_01844"/>
    </source>
</evidence>
<dbReference type="Proteomes" id="UP000311008">
    <property type="component" value="Chromosome"/>
</dbReference>
<comment type="subcellular location">
    <subcellularLocation>
        <location evidence="1">Cell inner membrane</location>
        <topology evidence="1">Multi-pass membrane protein</topology>
    </subcellularLocation>
    <subcellularLocation>
        <location evidence="6">Cell membrane</location>
        <topology evidence="6">Multi-pass membrane protein</topology>
    </subcellularLocation>
</comment>
<keyword evidence="3 6" id="KW-0812">Transmembrane</keyword>
<dbReference type="EMBL" id="CP040946">
    <property type="protein sequence ID" value="QDC43587.1"/>
    <property type="molecule type" value="Genomic_DNA"/>
</dbReference>
<keyword evidence="4 6" id="KW-1133">Transmembrane helix</keyword>
<feature type="transmembrane region" description="Helical" evidence="6">
    <location>
        <begin position="326"/>
        <end position="351"/>
    </location>
</feature>
<feature type="transmembrane region" description="Helical" evidence="6">
    <location>
        <begin position="86"/>
        <end position="110"/>
    </location>
</feature>
<dbReference type="KEGG" id="mmec:FIU01_02960"/>
<dbReference type="PANTHER" id="PTHR30341">
    <property type="entry name" value="SODIUM ION/PROTON ANTIPORTER NHAA-RELATED"/>
    <property type="match status" value="1"/>
</dbReference>
<feature type="transmembrane region" description="Helical" evidence="6">
    <location>
        <begin position="116"/>
        <end position="136"/>
    </location>
</feature>